<accession>A0A0G0VHB6</accession>
<dbReference type="SUPFAM" id="SSF53756">
    <property type="entry name" value="UDP-Glycosyltransferase/glycogen phosphorylase"/>
    <property type="match status" value="1"/>
</dbReference>
<evidence type="ECO:0000313" key="3">
    <source>
        <dbReference type="Proteomes" id="UP000034562"/>
    </source>
</evidence>
<dbReference type="GO" id="GO:0016020">
    <property type="term" value="C:membrane"/>
    <property type="evidence" value="ECO:0007669"/>
    <property type="project" value="TreeGrafter"/>
</dbReference>
<sequence length="512" mass="59011">MKIAIYDKWLSALGGGEKVATVMAEVLSKKGHDVDLVSNFEVDKKEVQEKMGVDLSSVNMVAWYERSYAKLIPKTRKYDMFINVSFLDHLPSKAKRSIYYVHFPTPMKRTFLGFIKYEKILPILRRFLIIPEIKSGINPVDDVYTRGGRWLDKENTIVFSNTPKSFLLVLRIFVEQLTLRSLKSISFDSPNARISLEDRYLDYNFNVGVFKLRVNSANQNPVIKIIINEDTKSNGFGLVSMGVRNFRFILWNILKRYMPRYEMALYGSSSYKPGEGLDTYKVFLANSEFTKFWTKKYLDKDAEILYPPVDIDQFQPGRKKNIILNVGRFFMGGHSKKQDILVSVFKKMVDEKMIDSSWELHFVGGVAGGKEHTDYLNMIRNEAKGYKVYFHLFLSFEGLKKLYSQAKIYWHATGFGEDKARDPITFEHFGITVVEAMAAGVVPIVFNGGGLTETVSKESGMVWNSQRELITMTKQLIENKTFMETLSEGAVKRSKYFSKDRFGKELLKYVEK</sequence>
<evidence type="ECO:0000313" key="2">
    <source>
        <dbReference type="EMBL" id="KKR71430.1"/>
    </source>
</evidence>
<dbReference type="STRING" id="1618563.UU12_C0001G0013"/>
<gene>
    <name evidence="2" type="ORF">UU12_C0001G0013</name>
</gene>
<name>A0A0G0VHB6_9BACT</name>
<proteinExistence type="predicted"/>
<dbReference type="CDD" id="cd03801">
    <property type="entry name" value="GT4_PimA-like"/>
    <property type="match status" value="1"/>
</dbReference>
<dbReference type="InterPro" id="IPR001296">
    <property type="entry name" value="Glyco_trans_1"/>
</dbReference>
<evidence type="ECO:0000259" key="1">
    <source>
        <dbReference type="Pfam" id="PF00534"/>
    </source>
</evidence>
<feature type="domain" description="Glycosyl transferase family 1" evidence="1">
    <location>
        <begin position="315"/>
        <end position="490"/>
    </location>
</feature>
<organism evidence="2 3">
    <name type="scientific">Candidatus Woesebacteria bacterium GW2011_GWA2_40_7b</name>
    <dbReference type="NCBI Taxonomy" id="1618563"/>
    <lineage>
        <taxon>Bacteria</taxon>
        <taxon>Candidatus Woeseibacteriota</taxon>
    </lineage>
</organism>
<dbReference type="Pfam" id="PF00534">
    <property type="entry name" value="Glycos_transf_1"/>
    <property type="match status" value="1"/>
</dbReference>
<dbReference type="InterPro" id="IPR038013">
    <property type="entry name" value="ALG11"/>
</dbReference>
<dbReference type="Proteomes" id="UP000034562">
    <property type="component" value="Unassembled WGS sequence"/>
</dbReference>
<dbReference type="PANTHER" id="PTHR45919">
    <property type="entry name" value="GDP-MAN:MAN(3)GLCNAC(2)-PP-DOL ALPHA-1,2-MANNOSYLTRANSFERASE"/>
    <property type="match status" value="1"/>
</dbReference>
<keyword evidence="2" id="KW-0808">Transferase</keyword>
<dbReference type="AlphaFoldDB" id="A0A0G0VHB6"/>
<dbReference type="Gene3D" id="3.40.50.2000">
    <property type="entry name" value="Glycogen Phosphorylase B"/>
    <property type="match status" value="2"/>
</dbReference>
<dbReference type="EMBL" id="LBZK01000001">
    <property type="protein sequence ID" value="KKR71430.1"/>
    <property type="molecule type" value="Genomic_DNA"/>
</dbReference>
<dbReference type="GO" id="GO:0006487">
    <property type="term" value="P:protein N-linked glycosylation"/>
    <property type="evidence" value="ECO:0007669"/>
    <property type="project" value="TreeGrafter"/>
</dbReference>
<reference evidence="2 3" key="1">
    <citation type="journal article" date="2015" name="Nature">
        <title>rRNA introns, odd ribosomes, and small enigmatic genomes across a large radiation of phyla.</title>
        <authorList>
            <person name="Brown C.T."/>
            <person name="Hug L.A."/>
            <person name="Thomas B.C."/>
            <person name="Sharon I."/>
            <person name="Castelle C.J."/>
            <person name="Singh A."/>
            <person name="Wilkins M.J."/>
            <person name="Williams K.H."/>
            <person name="Banfield J.F."/>
        </authorList>
    </citation>
    <scope>NUCLEOTIDE SEQUENCE [LARGE SCALE GENOMIC DNA]</scope>
</reference>
<dbReference type="PANTHER" id="PTHR45919:SF1">
    <property type="entry name" value="GDP-MAN:MAN(3)GLCNAC(2)-PP-DOL ALPHA-1,2-MANNOSYLTRANSFERASE"/>
    <property type="match status" value="1"/>
</dbReference>
<comment type="caution">
    <text evidence="2">The sequence shown here is derived from an EMBL/GenBank/DDBJ whole genome shotgun (WGS) entry which is preliminary data.</text>
</comment>
<protein>
    <submittedName>
        <fullName evidence="2">Glycosyl transferase family 2</fullName>
    </submittedName>
</protein>
<dbReference type="GO" id="GO:0004377">
    <property type="term" value="F:GDP-Man:Man(3)GlcNAc(2)-PP-Dol alpha-1,2-mannosyltransferase activity"/>
    <property type="evidence" value="ECO:0007669"/>
    <property type="project" value="InterPro"/>
</dbReference>